<evidence type="ECO:0000313" key="3">
    <source>
        <dbReference type="Proteomes" id="UP001501578"/>
    </source>
</evidence>
<dbReference type="SUPFAM" id="SSF53335">
    <property type="entry name" value="S-adenosyl-L-methionine-dependent methyltransferases"/>
    <property type="match status" value="1"/>
</dbReference>
<dbReference type="GO" id="GO:0032259">
    <property type="term" value="P:methylation"/>
    <property type="evidence" value="ECO:0007669"/>
    <property type="project" value="UniProtKB-KW"/>
</dbReference>
<protein>
    <submittedName>
        <fullName evidence="2">Class I SAM-dependent methyltransferase</fullName>
    </submittedName>
</protein>
<gene>
    <name evidence="2" type="ORF">GCM10009560_66490</name>
</gene>
<reference evidence="3" key="1">
    <citation type="journal article" date="2019" name="Int. J. Syst. Evol. Microbiol.">
        <title>The Global Catalogue of Microorganisms (GCM) 10K type strain sequencing project: providing services to taxonomists for standard genome sequencing and annotation.</title>
        <authorList>
            <consortium name="The Broad Institute Genomics Platform"/>
            <consortium name="The Broad Institute Genome Sequencing Center for Infectious Disease"/>
            <person name="Wu L."/>
            <person name="Ma J."/>
        </authorList>
    </citation>
    <scope>NUCLEOTIDE SEQUENCE [LARGE SCALE GENOMIC DNA]</scope>
    <source>
        <strain evidence="3">JCM 11136</strain>
    </source>
</reference>
<dbReference type="Proteomes" id="UP001501578">
    <property type="component" value="Unassembled WGS sequence"/>
</dbReference>
<keyword evidence="2" id="KW-0489">Methyltransferase</keyword>
<dbReference type="Gene3D" id="3.40.50.150">
    <property type="entry name" value="Vaccinia Virus protein VP39"/>
    <property type="match status" value="1"/>
</dbReference>
<accession>A0ABP4BC39</accession>
<dbReference type="PANTHER" id="PTHR43591:SF24">
    <property type="entry name" value="2-METHOXY-6-POLYPRENYL-1,4-BENZOQUINOL METHYLASE, MITOCHONDRIAL"/>
    <property type="match status" value="1"/>
</dbReference>
<keyword evidence="3" id="KW-1185">Reference proteome</keyword>
<dbReference type="Pfam" id="PF08241">
    <property type="entry name" value="Methyltransf_11"/>
    <property type="match status" value="1"/>
</dbReference>
<dbReference type="CDD" id="cd02440">
    <property type="entry name" value="AdoMet_MTases"/>
    <property type="match status" value="1"/>
</dbReference>
<comment type="caution">
    <text evidence="2">The sequence shown here is derived from an EMBL/GenBank/DDBJ whole genome shotgun (WGS) entry which is preliminary data.</text>
</comment>
<name>A0ABP4BC39_9ACTN</name>
<proteinExistence type="predicted"/>
<dbReference type="PANTHER" id="PTHR43591">
    <property type="entry name" value="METHYLTRANSFERASE"/>
    <property type="match status" value="1"/>
</dbReference>
<dbReference type="EMBL" id="BAAAHQ010000043">
    <property type="protein sequence ID" value="GAA0948820.1"/>
    <property type="molecule type" value="Genomic_DNA"/>
</dbReference>
<evidence type="ECO:0000313" key="2">
    <source>
        <dbReference type="EMBL" id="GAA0948820.1"/>
    </source>
</evidence>
<keyword evidence="2" id="KW-0808">Transferase</keyword>
<dbReference type="InterPro" id="IPR013216">
    <property type="entry name" value="Methyltransf_11"/>
</dbReference>
<sequence length="239" mass="26685">MEEDPVRADLARSLRLFRAFRSEQSDGESYYTTLAADTAALLSGYVALDGLTVLDVGGGPGYFAREFRSRGARCVCVDISAGELAGGGVLGSALELPFRDGSVDVCFSSNVLEHVPQPWRMAGEMGRVVRPGGLVFLAYTNWLSPWGGHETSPWHYLGGERAVRRYHHKHRKMPKNRYGETLYPVSVAAGLRWARAAGDLEPVDAFPRYLPRWYRPMLKVPILREFTTWNLVLVLRKNA</sequence>
<feature type="domain" description="Methyltransferase type 11" evidence="1">
    <location>
        <begin position="54"/>
        <end position="136"/>
    </location>
</feature>
<organism evidence="2 3">
    <name type="scientific">Nonomuraea longicatena</name>
    <dbReference type="NCBI Taxonomy" id="83682"/>
    <lineage>
        <taxon>Bacteria</taxon>
        <taxon>Bacillati</taxon>
        <taxon>Actinomycetota</taxon>
        <taxon>Actinomycetes</taxon>
        <taxon>Streptosporangiales</taxon>
        <taxon>Streptosporangiaceae</taxon>
        <taxon>Nonomuraea</taxon>
    </lineage>
</organism>
<dbReference type="InterPro" id="IPR029063">
    <property type="entry name" value="SAM-dependent_MTases_sf"/>
</dbReference>
<dbReference type="RefSeq" id="WP_343954177.1">
    <property type="nucleotide sequence ID" value="NZ_BAAAHQ010000043.1"/>
</dbReference>
<evidence type="ECO:0000259" key="1">
    <source>
        <dbReference type="Pfam" id="PF08241"/>
    </source>
</evidence>
<dbReference type="GO" id="GO:0008168">
    <property type="term" value="F:methyltransferase activity"/>
    <property type="evidence" value="ECO:0007669"/>
    <property type="project" value="UniProtKB-KW"/>
</dbReference>